<name>A0A178U975_ARATH</name>
<protein>
    <submittedName>
        <fullName evidence="1">Uncharacterized protein</fullName>
    </submittedName>
</protein>
<proteinExistence type="predicted"/>
<evidence type="ECO:0000313" key="1">
    <source>
        <dbReference type="EMBL" id="OAO90240.1"/>
    </source>
</evidence>
<gene>
    <name evidence="1" type="ordered locus">AXX17_At5g50190</name>
</gene>
<evidence type="ECO:0000313" key="2">
    <source>
        <dbReference type="Proteomes" id="UP000078284"/>
    </source>
</evidence>
<comment type="caution">
    <text evidence="1">The sequence shown here is derived from an EMBL/GenBank/DDBJ whole genome shotgun (WGS) entry which is preliminary data.</text>
</comment>
<organism evidence="1 2">
    <name type="scientific">Arabidopsis thaliana</name>
    <name type="common">Mouse-ear cress</name>
    <dbReference type="NCBI Taxonomy" id="3702"/>
    <lineage>
        <taxon>Eukaryota</taxon>
        <taxon>Viridiplantae</taxon>
        <taxon>Streptophyta</taxon>
        <taxon>Embryophyta</taxon>
        <taxon>Tracheophyta</taxon>
        <taxon>Spermatophyta</taxon>
        <taxon>Magnoliopsida</taxon>
        <taxon>eudicotyledons</taxon>
        <taxon>Gunneridae</taxon>
        <taxon>Pentapetalae</taxon>
        <taxon>rosids</taxon>
        <taxon>malvids</taxon>
        <taxon>Brassicales</taxon>
        <taxon>Brassicaceae</taxon>
        <taxon>Camelineae</taxon>
        <taxon>Arabidopsis</taxon>
    </lineage>
</organism>
<accession>A0A178U975</accession>
<reference evidence="2" key="1">
    <citation type="journal article" date="2016" name="Proc. Natl. Acad. Sci. U.S.A.">
        <title>Chromosome-level assembly of Arabidopsis thaliana Ler reveals the extent of translocation and inversion polymorphisms.</title>
        <authorList>
            <person name="Zapata L."/>
            <person name="Ding J."/>
            <person name="Willing E.M."/>
            <person name="Hartwig B."/>
            <person name="Bezdan D."/>
            <person name="Jiao W.B."/>
            <person name="Patel V."/>
            <person name="Velikkakam James G."/>
            <person name="Koornneef M."/>
            <person name="Ossowski S."/>
            <person name="Schneeberger K."/>
        </authorList>
    </citation>
    <scope>NUCLEOTIDE SEQUENCE [LARGE SCALE GENOMIC DNA]</scope>
    <source>
        <strain evidence="2">cv. Landsberg erecta</strain>
    </source>
</reference>
<sequence length="78" mass="9007">MLSSCLNQIDCRGEIGKKNKKKKKRQSCICLDQDLSQDYKDAIRLCGRPTTQLFLEPQYRPPKQFLLPPENTLPTVLL</sequence>
<dbReference type="AlphaFoldDB" id="A0A178U975"/>
<dbReference type="Proteomes" id="UP000078284">
    <property type="component" value="Chromosome 5"/>
</dbReference>
<dbReference type="EMBL" id="LUHQ01000005">
    <property type="protein sequence ID" value="OAO90240.1"/>
    <property type="molecule type" value="Genomic_DNA"/>
</dbReference>